<reference evidence="1 2" key="1">
    <citation type="submission" date="2015-03" db="EMBL/GenBank/DDBJ databases">
        <title>Genome sequence of Pseudoalteromonas aurantia.</title>
        <authorList>
            <person name="Xie B.-B."/>
            <person name="Rong J.-C."/>
            <person name="Qin Q.-L."/>
            <person name="Zhang Y.-Z."/>
        </authorList>
    </citation>
    <scope>NUCLEOTIDE SEQUENCE [LARGE SCALE GENOMIC DNA]</scope>
    <source>
        <strain evidence="1 2">208</strain>
    </source>
</reference>
<name>A0ABR9E8I0_9GAMM</name>
<comment type="caution">
    <text evidence="1">The sequence shown here is derived from an EMBL/GenBank/DDBJ whole genome shotgun (WGS) entry which is preliminary data.</text>
</comment>
<evidence type="ECO:0000313" key="1">
    <source>
        <dbReference type="EMBL" id="MBE0367302.1"/>
    </source>
</evidence>
<proteinExistence type="predicted"/>
<keyword evidence="2" id="KW-1185">Reference proteome</keyword>
<protein>
    <submittedName>
        <fullName evidence="1">Uncharacterized protein</fullName>
    </submittedName>
</protein>
<dbReference type="EMBL" id="AQGV01000012">
    <property type="protein sequence ID" value="MBE0367302.1"/>
    <property type="molecule type" value="Genomic_DNA"/>
</dbReference>
<accession>A0ABR9E8I0</accession>
<organism evidence="1 2">
    <name type="scientific">Pseudoalteromonas aurantia 208</name>
    <dbReference type="NCBI Taxonomy" id="1314867"/>
    <lineage>
        <taxon>Bacteria</taxon>
        <taxon>Pseudomonadati</taxon>
        <taxon>Pseudomonadota</taxon>
        <taxon>Gammaproteobacteria</taxon>
        <taxon>Alteromonadales</taxon>
        <taxon>Pseudoalteromonadaceae</taxon>
        <taxon>Pseudoalteromonas</taxon>
    </lineage>
</organism>
<sequence length="74" mass="7936">MSDTVTRYAALPDIAMRSGGACQIQFSGKLINAVCLIALKGASVIDMVLVPTASALREVIPNENKIMLFSSLFY</sequence>
<evidence type="ECO:0000313" key="2">
    <source>
        <dbReference type="Proteomes" id="UP000615755"/>
    </source>
</evidence>
<dbReference type="Proteomes" id="UP000615755">
    <property type="component" value="Unassembled WGS sequence"/>
</dbReference>
<gene>
    <name evidence="1" type="ORF">PAUR_a0642</name>
</gene>
<dbReference type="RefSeq" id="WP_192506747.1">
    <property type="nucleotide sequence ID" value="NZ_AQGV01000012.1"/>
</dbReference>